<dbReference type="PANTHER" id="PTHR19316:SF18">
    <property type="entry name" value="HSP70-BINDING PROTEIN 1"/>
    <property type="match status" value="1"/>
</dbReference>
<dbReference type="InterPro" id="IPR016024">
    <property type="entry name" value="ARM-type_fold"/>
</dbReference>
<evidence type="ECO:0000313" key="6">
    <source>
        <dbReference type="Proteomes" id="UP000232323"/>
    </source>
</evidence>
<dbReference type="Proteomes" id="UP000232323">
    <property type="component" value="Unassembled WGS sequence"/>
</dbReference>
<name>A0A250XEW3_9CHLO</name>
<dbReference type="InterPro" id="IPR011989">
    <property type="entry name" value="ARM-like"/>
</dbReference>
<dbReference type="SUPFAM" id="SSF48371">
    <property type="entry name" value="ARM repeat"/>
    <property type="match status" value="1"/>
</dbReference>
<evidence type="ECO:0000256" key="3">
    <source>
        <dbReference type="SAM" id="MobiDB-lite"/>
    </source>
</evidence>
<keyword evidence="6" id="KW-1185">Reference proteome</keyword>
<gene>
    <name evidence="5" type="ORF">CEUSTIGMA_g9043.t1</name>
</gene>
<dbReference type="Gene3D" id="1.25.10.10">
    <property type="entry name" value="Leucine-rich Repeat Variant"/>
    <property type="match status" value="1"/>
</dbReference>
<comment type="caution">
    <text evidence="5">The sequence shown here is derived from an EMBL/GenBank/DDBJ whole genome shotgun (WGS) entry which is preliminary data.</text>
</comment>
<feature type="coiled-coil region" evidence="2">
    <location>
        <begin position="75"/>
        <end position="102"/>
    </location>
</feature>
<evidence type="ECO:0000259" key="4">
    <source>
        <dbReference type="Pfam" id="PF08609"/>
    </source>
</evidence>
<dbReference type="GO" id="GO:0005783">
    <property type="term" value="C:endoplasmic reticulum"/>
    <property type="evidence" value="ECO:0007669"/>
    <property type="project" value="TreeGrafter"/>
</dbReference>
<evidence type="ECO:0000256" key="2">
    <source>
        <dbReference type="SAM" id="Coils"/>
    </source>
</evidence>
<dbReference type="EMBL" id="BEGY01000067">
    <property type="protein sequence ID" value="GAX81615.1"/>
    <property type="molecule type" value="Genomic_DNA"/>
</dbReference>
<organism evidence="5 6">
    <name type="scientific">Chlamydomonas eustigma</name>
    <dbReference type="NCBI Taxonomy" id="1157962"/>
    <lineage>
        <taxon>Eukaryota</taxon>
        <taxon>Viridiplantae</taxon>
        <taxon>Chlorophyta</taxon>
        <taxon>core chlorophytes</taxon>
        <taxon>Chlorophyceae</taxon>
        <taxon>CS clade</taxon>
        <taxon>Chlamydomonadales</taxon>
        <taxon>Chlamydomonadaceae</taxon>
        <taxon>Chlamydomonas</taxon>
    </lineage>
</organism>
<feature type="domain" description="Nucleotide exchange factor Fes1" evidence="4">
    <location>
        <begin position="10"/>
        <end position="105"/>
    </location>
</feature>
<dbReference type="OrthoDB" id="10250458at2759"/>
<protein>
    <recommendedName>
        <fullName evidence="4">Nucleotide exchange factor Fes1 domain-containing protein</fullName>
    </recommendedName>
</protein>
<dbReference type="Pfam" id="PF08609">
    <property type="entry name" value="Fes1"/>
    <property type="match status" value="1"/>
</dbReference>
<dbReference type="AlphaFoldDB" id="A0A250XEW3"/>
<accession>A0A250XEW3</accession>
<feature type="region of interest" description="Disordered" evidence="3">
    <location>
        <begin position="356"/>
        <end position="392"/>
    </location>
</feature>
<keyword evidence="2" id="KW-0175">Coiled coil</keyword>
<reference evidence="5 6" key="1">
    <citation type="submission" date="2017-08" db="EMBL/GenBank/DDBJ databases">
        <title>Acidophilic green algal genome provides insights into adaptation to an acidic environment.</title>
        <authorList>
            <person name="Hirooka S."/>
            <person name="Hirose Y."/>
            <person name="Kanesaki Y."/>
            <person name="Higuchi S."/>
            <person name="Fujiwara T."/>
            <person name="Onuma R."/>
            <person name="Era A."/>
            <person name="Ohbayashi R."/>
            <person name="Uzuka A."/>
            <person name="Nozaki H."/>
            <person name="Yoshikawa H."/>
            <person name="Miyagishima S.Y."/>
        </authorList>
    </citation>
    <scope>NUCLEOTIDE SEQUENCE [LARGE SCALE GENOMIC DNA]</scope>
    <source>
        <strain evidence="5 6">NIES-2499</strain>
    </source>
</reference>
<sequence length="424" mass="46239">MDQGAFPMWKGLFDWSMKYQDGTKPPGSLRPEDFTPERRAWLSEALQSYMMDFAVRMKEIKEVLEESSELSNYSADEAESKLEKQEQLLEELMDIVSSLDHARDLHKIGGLPPLLSLLSCAHPSLRWRSAEVVATCCANNPPVQLWFGEGGVLPPLLKLAVDEDATCRSKSLLALSAFVRHSAPSMKAFRAAGGLATVTHMCMDVDSRVQRKAMTLLQYIISRDRSSASTEATSLGVIPMAVAVLNNVTLPEEAHVSNVTLPGEASVSEELQDGVVDNDGNGEGVGSDQRQAALLLLVELSKHAQTWKEVKEVSGIQKVLQRIIRRHSTLSVEDQEAEQEEKDLADLLLQALEGNEPPQLTDTAAENDDVADESTMASRSDSDPRSKAAANGSLTSGYKYVAHESCTLSSNTGALVSCPKVDKI</sequence>
<evidence type="ECO:0000313" key="5">
    <source>
        <dbReference type="EMBL" id="GAX81615.1"/>
    </source>
</evidence>
<dbReference type="PANTHER" id="PTHR19316">
    <property type="entry name" value="PROTEIN FOLDING REGULATOR"/>
    <property type="match status" value="1"/>
</dbReference>
<dbReference type="GO" id="GO:0000774">
    <property type="term" value="F:adenyl-nucleotide exchange factor activity"/>
    <property type="evidence" value="ECO:0007669"/>
    <property type="project" value="TreeGrafter"/>
</dbReference>
<keyword evidence="1" id="KW-0677">Repeat</keyword>
<dbReference type="STRING" id="1157962.A0A250XEW3"/>
<evidence type="ECO:0000256" key="1">
    <source>
        <dbReference type="ARBA" id="ARBA00022737"/>
    </source>
</evidence>
<dbReference type="InterPro" id="IPR050693">
    <property type="entry name" value="Hsp70_NEF-Inhibitors"/>
</dbReference>
<proteinExistence type="predicted"/>
<dbReference type="InterPro" id="IPR013918">
    <property type="entry name" value="Nucleotide_exch_fac_Fes1"/>
</dbReference>